<dbReference type="GO" id="GO:0016020">
    <property type="term" value="C:membrane"/>
    <property type="evidence" value="ECO:0007669"/>
    <property type="project" value="InterPro"/>
</dbReference>
<reference evidence="5 6" key="1">
    <citation type="submission" date="2013-06" db="EMBL/GenBank/DDBJ databases">
        <authorList>
            <person name="Weinstock G."/>
            <person name="Sodergren E."/>
            <person name="Clifton S."/>
            <person name="Fulton L."/>
            <person name="Fulton B."/>
            <person name="Courtney L."/>
            <person name="Fronick C."/>
            <person name="Harrison M."/>
            <person name="Strong C."/>
            <person name="Farmer C."/>
            <person name="Delahaunty K."/>
            <person name="Markovic C."/>
            <person name="Hall O."/>
            <person name="Minx P."/>
            <person name="Tomlinson C."/>
            <person name="Mitreva M."/>
            <person name="Nelson J."/>
            <person name="Hou S."/>
            <person name="Wollam A."/>
            <person name="Pepin K.H."/>
            <person name="Johnson M."/>
            <person name="Bhonagiri V."/>
            <person name="Nash W.E."/>
            <person name="Warren W."/>
            <person name="Chinwalla A."/>
            <person name="Mardis E.R."/>
            <person name="Wilson R.K."/>
        </authorList>
    </citation>
    <scope>NUCLEOTIDE SEQUENCE [LARGE SCALE GENOMIC DNA]</scope>
    <source>
        <strain evidence="5 6">ATCC 51271</strain>
    </source>
</reference>
<protein>
    <submittedName>
        <fullName evidence="5">Methyl-accepting chemotaxis protein signaling domain protein</fullName>
    </submittedName>
</protein>
<proteinExistence type="predicted"/>
<dbReference type="Gene3D" id="6.10.340.10">
    <property type="match status" value="1"/>
</dbReference>
<comment type="caution">
    <text evidence="5">The sequence shown here is derived from an EMBL/GenBank/DDBJ whole genome shotgun (WGS) entry which is preliminary data.</text>
</comment>
<dbReference type="SUPFAM" id="SSF58104">
    <property type="entry name" value="Methyl-accepting chemotaxis protein (MCP) signaling domain"/>
    <property type="match status" value="1"/>
</dbReference>
<keyword evidence="3" id="KW-1133">Transmembrane helix</keyword>
<dbReference type="InterPro" id="IPR004089">
    <property type="entry name" value="MCPsignal_dom"/>
</dbReference>
<dbReference type="PANTHER" id="PTHR32089:SF112">
    <property type="entry name" value="LYSOZYME-LIKE PROTEIN-RELATED"/>
    <property type="match status" value="1"/>
</dbReference>
<dbReference type="SMART" id="SM00283">
    <property type="entry name" value="MA"/>
    <property type="match status" value="1"/>
</dbReference>
<feature type="domain" description="Methyl-accepting transducer" evidence="4">
    <location>
        <begin position="467"/>
        <end position="724"/>
    </location>
</feature>
<feature type="transmembrane region" description="Helical" evidence="3">
    <location>
        <begin position="363"/>
        <end position="385"/>
    </location>
</feature>
<accession>V2Z8R8</accession>
<dbReference type="Pfam" id="PF00015">
    <property type="entry name" value="MCPsignal"/>
    <property type="match status" value="1"/>
</dbReference>
<dbReference type="GO" id="GO:0007165">
    <property type="term" value="P:signal transduction"/>
    <property type="evidence" value="ECO:0007669"/>
    <property type="project" value="UniProtKB-KW"/>
</dbReference>
<dbReference type="Gene3D" id="3.30.450.20">
    <property type="entry name" value="PAS domain"/>
    <property type="match status" value="2"/>
</dbReference>
<evidence type="ECO:0000313" key="5">
    <source>
        <dbReference type="EMBL" id="ESL03325.1"/>
    </source>
</evidence>
<dbReference type="CDD" id="cd12913">
    <property type="entry name" value="PDC1_MCP_like"/>
    <property type="match status" value="1"/>
</dbReference>
<dbReference type="PANTHER" id="PTHR32089">
    <property type="entry name" value="METHYL-ACCEPTING CHEMOTAXIS PROTEIN MCPB"/>
    <property type="match status" value="1"/>
</dbReference>
<dbReference type="eggNOG" id="COG0840">
    <property type="taxonomic scope" value="Bacteria"/>
</dbReference>
<evidence type="ECO:0000256" key="1">
    <source>
        <dbReference type="ARBA" id="ARBA00023224"/>
    </source>
</evidence>
<dbReference type="EMBL" id="ACIL03000012">
    <property type="protein sequence ID" value="ESL03325.1"/>
    <property type="molecule type" value="Genomic_DNA"/>
</dbReference>
<gene>
    <name evidence="5" type="ORF">GCWU0000282_001485</name>
</gene>
<name>V2Z8R8_9FIRM</name>
<dbReference type="STRING" id="592026.GCWU0000282_001485"/>
<dbReference type="HOGENOM" id="CLU_000445_107_19_9"/>
<keyword evidence="3" id="KW-0472">Membrane</keyword>
<keyword evidence="6" id="KW-1185">Reference proteome</keyword>
<organism evidence="5 6">
    <name type="scientific">Catonella morbi ATCC 51271</name>
    <dbReference type="NCBI Taxonomy" id="592026"/>
    <lineage>
        <taxon>Bacteria</taxon>
        <taxon>Bacillati</taxon>
        <taxon>Bacillota</taxon>
        <taxon>Clostridia</taxon>
        <taxon>Lachnospirales</taxon>
        <taxon>Lachnospiraceae</taxon>
        <taxon>Catonella</taxon>
    </lineage>
</organism>
<evidence type="ECO:0000259" key="4">
    <source>
        <dbReference type="PROSITE" id="PS50111"/>
    </source>
</evidence>
<dbReference type="Pfam" id="PF22673">
    <property type="entry name" value="MCP-like_PDC_1"/>
    <property type="match status" value="1"/>
</dbReference>
<dbReference type="AlphaFoldDB" id="V2Z8R8"/>
<sequence>MVLTGLHFVYYEESRYEITEIYGLIKIYKNYFFFIIYKGGLMKMEKSAAKVKSVGLKVGLIISILLLVILGGKTVYDSVTSYNLALKNNEKYQKEKISNLAGDIEGKFKKAYEAGAALIAGIEAEMLSNNPATRNRESITKLVTQIYLTNPDLAGLGAYFEPNGFDGKDSSFVTSDNKTGAMVTYVSGEKGSLSTNTTDYHIGKYWYTDPVNAGENLLLAPLKSSSGKLVVTYALPIKFDGKVIGAVNADIDIDNISDELATIPGNNEDDYVVLLANDGSIVAHSTDKSQVMQNVLNTDADAKQYLDASQRNEESSAIVTLKTTGKKSKLLFEPVTVDGTKTYWTFESISTVSYFTRDAVRSVIASSIISIITIIIIAAVIFIIMNNMISAPLKLISSALQKVANYNLDLSEEAAVSDKKGYRKSNDEVGMAMRALRELNNNLVSIISEINSHAQNTAATAEELTATSQSTSDMAKEVAIAVTNIADGATSQAQDTQNAAESTEISNRYIKEMIDTLEALKEATDTIDNCKNDGNATLKELIRITEENKEISDKVSRVIDETSQATDKISSASEMIQSISDQTNLLALNAAIEAARAGEAGKGFAVVADEIRKLAEQSAGFTAEIRAVIDELKAKAESAVNMMEDSNKMVVEQSEKVGETSEKFDEISKAVENSKTIVSNINEASKTMERENQNVIKIIENLSAIAQENAATTEEAASSVESQTQAIEDISKASENLADIAMELQNEVSKFTL</sequence>
<dbReference type="Gene3D" id="1.10.287.950">
    <property type="entry name" value="Methyl-accepting chemotaxis protein"/>
    <property type="match status" value="1"/>
</dbReference>
<dbReference type="PROSITE" id="PS50111">
    <property type="entry name" value="CHEMOTAXIS_TRANSDUC_2"/>
    <property type="match status" value="1"/>
</dbReference>
<feature type="transmembrane region" description="Helical" evidence="3">
    <location>
        <begin position="58"/>
        <end position="76"/>
    </location>
</feature>
<keyword evidence="3" id="KW-0812">Transmembrane</keyword>
<evidence type="ECO:0000256" key="3">
    <source>
        <dbReference type="SAM" id="Phobius"/>
    </source>
</evidence>
<dbReference type="Proteomes" id="UP000018227">
    <property type="component" value="Unassembled WGS sequence"/>
</dbReference>
<evidence type="ECO:0000313" key="6">
    <source>
        <dbReference type="Proteomes" id="UP000018227"/>
    </source>
</evidence>
<keyword evidence="1 2" id="KW-0807">Transducer</keyword>
<evidence type="ECO:0000256" key="2">
    <source>
        <dbReference type="PROSITE-ProRule" id="PRU00284"/>
    </source>
</evidence>